<keyword evidence="3 4" id="KW-0378">Hydrolase</keyword>
<dbReference type="PANTHER" id="PTHR11069">
    <property type="entry name" value="GLUCOSYLCERAMIDASE"/>
    <property type="match status" value="1"/>
</dbReference>
<dbReference type="InterPro" id="IPR001139">
    <property type="entry name" value="Glyco_hydro_30"/>
</dbReference>
<dbReference type="InterPro" id="IPR033452">
    <property type="entry name" value="GH30_C"/>
</dbReference>
<dbReference type="RefSeq" id="WP_192395329.1">
    <property type="nucleotide sequence ID" value="NZ_CAJHIU010000003.1"/>
</dbReference>
<dbReference type="PANTHER" id="PTHR11069:SF23">
    <property type="entry name" value="LYSOSOMAL ACID GLUCOSYLCERAMIDASE"/>
    <property type="match status" value="1"/>
</dbReference>
<evidence type="ECO:0000259" key="6">
    <source>
        <dbReference type="Pfam" id="PF17189"/>
    </source>
</evidence>
<keyword evidence="8" id="KW-1185">Reference proteome</keyword>
<organism evidence="7 8">
    <name type="scientific">Methylomonas fluvii</name>
    <dbReference type="NCBI Taxonomy" id="1854564"/>
    <lineage>
        <taxon>Bacteria</taxon>
        <taxon>Pseudomonadati</taxon>
        <taxon>Pseudomonadota</taxon>
        <taxon>Gammaproteobacteria</taxon>
        <taxon>Methylococcales</taxon>
        <taxon>Methylococcaceae</taxon>
        <taxon>Methylomonas</taxon>
    </lineage>
</organism>
<evidence type="ECO:0000259" key="5">
    <source>
        <dbReference type="Pfam" id="PF02055"/>
    </source>
</evidence>
<accession>A0ABR9DHH8</accession>
<dbReference type="Pfam" id="PF17189">
    <property type="entry name" value="Glyco_hydro_30C"/>
    <property type="match status" value="1"/>
</dbReference>
<name>A0ABR9DHH8_9GAMM</name>
<evidence type="ECO:0000256" key="2">
    <source>
        <dbReference type="ARBA" id="ARBA00022729"/>
    </source>
</evidence>
<dbReference type="InterPro" id="IPR013780">
    <property type="entry name" value="Glyco_hydro_b"/>
</dbReference>
<evidence type="ECO:0000313" key="8">
    <source>
        <dbReference type="Proteomes" id="UP000641152"/>
    </source>
</evidence>
<proteinExistence type="inferred from homology"/>
<protein>
    <submittedName>
        <fullName evidence="7">Glucosylceramidase</fullName>
    </submittedName>
</protein>
<gene>
    <name evidence="7" type="ORF">EBB_19030</name>
</gene>
<dbReference type="EMBL" id="JACXST010000003">
    <property type="protein sequence ID" value="MBD9362562.1"/>
    <property type="molecule type" value="Genomic_DNA"/>
</dbReference>
<dbReference type="Gene3D" id="3.20.20.80">
    <property type="entry name" value="Glycosidases"/>
    <property type="match status" value="1"/>
</dbReference>
<dbReference type="Proteomes" id="UP000641152">
    <property type="component" value="Unassembled WGS sequence"/>
</dbReference>
<feature type="domain" description="Glycosyl hydrolase family 30 TIM-barrel" evidence="5">
    <location>
        <begin position="64"/>
        <end position="396"/>
    </location>
</feature>
<sequence length="463" mass="50809">MSEQTNAFQSLSSESEAREPIEIWLTTADQHALLQPQTSRFGFNHDLGDLPVIAVDTGDVYQTVEAFGFSLTGGSAMLITALPSAERQALLQELFLPDGDGIGVSCLRLSIGASDLSERCFSHDDMPDGQTDMELAHFDLNAGDIDVIPLLQDILALNPTIRIIATAWSAPRWMKTNQAFIGGKLKPECYAVYAAYLVKYLQAMRERGIVIHAITPQNEPLNQKNEPSMVMEAPEQAEFIKHHLGPALREAGLADVEVFCWDHNCDVKEYPLTVFADAEARQYLSGSAWHLYGGDISVLSDVHQAYPDMKLYFTEQWVGSDGEFGGDLMWHARHVLIGSLRHWSRAVLEWNLASDPFCGPHTPGGEARCVGALTIDGNQVTRNVAYYVIAHAAKFVRPGSMRIASGAQNDYLPNAAFLTPEGSVVLIVLNETAEPRAFGIQYQGKTVVVELPARAVASHVWAA</sequence>
<comment type="caution">
    <text evidence="7">The sequence shown here is derived from an EMBL/GenBank/DDBJ whole genome shotgun (WGS) entry which is preliminary data.</text>
</comment>
<evidence type="ECO:0000256" key="4">
    <source>
        <dbReference type="RuleBase" id="RU361188"/>
    </source>
</evidence>
<reference evidence="7 8" key="1">
    <citation type="submission" date="2020-09" db="EMBL/GenBank/DDBJ databases">
        <title>Methylomonas albis sp. nov. and Methylomonas fluvii sp. nov.: Two cold-adapted methanotrophs from the River Elbe and an amended description of Methylovulum psychrotolerans strain Eb1.</title>
        <authorList>
            <person name="Bussmann I.K."/>
            <person name="Klings K.-W."/>
            <person name="Warnstedt J."/>
            <person name="Hoppert M."/>
            <person name="Saborowski A."/>
            <person name="Horn F."/>
            <person name="Liebner S."/>
        </authorList>
    </citation>
    <scope>NUCLEOTIDE SEQUENCE [LARGE SCALE GENOMIC DNA]</scope>
    <source>
        <strain evidence="7 8">EbB</strain>
    </source>
</reference>
<comment type="similarity">
    <text evidence="1 4">Belongs to the glycosyl hydrolase 30 family.</text>
</comment>
<feature type="domain" description="Glycosyl hydrolase family 30 beta sandwich" evidence="6">
    <location>
        <begin position="399"/>
        <end position="458"/>
    </location>
</feature>
<dbReference type="Pfam" id="PF02055">
    <property type="entry name" value="Glyco_hydro_30"/>
    <property type="match status" value="1"/>
</dbReference>
<evidence type="ECO:0000313" key="7">
    <source>
        <dbReference type="EMBL" id="MBD9362562.1"/>
    </source>
</evidence>
<dbReference type="InterPro" id="IPR033453">
    <property type="entry name" value="Glyco_hydro_30_TIM-barrel"/>
</dbReference>
<dbReference type="SUPFAM" id="SSF51445">
    <property type="entry name" value="(Trans)glycosidases"/>
    <property type="match status" value="1"/>
</dbReference>
<keyword evidence="4" id="KW-0326">Glycosidase</keyword>
<dbReference type="InterPro" id="IPR017853">
    <property type="entry name" value="GH"/>
</dbReference>
<keyword evidence="2" id="KW-0732">Signal</keyword>
<dbReference type="Gene3D" id="2.60.40.1180">
    <property type="entry name" value="Golgi alpha-mannosidase II"/>
    <property type="match status" value="1"/>
</dbReference>
<evidence type="ECO:0000256" key="3">
    <source>
        <dbReference type="ARBA" id="ARBA00022801"/>
    </source>
</evidence>
<evidence type="ECO:0000256" key="1">
    <source>
        <dbReference type="ARBA" id="ARBA00005382"/>
    </source>
</evidence>